<dbReference type="InterPro" id="IPR000157">
    <property type="entry name" value="TIR_dom"/>
</dbReference>
<reference evidence="4" key="1">
    <citation type="journal article" date="2023" name="bioRxiv">
        <title>Improved chromosome-level genome assembly for marigold (Tagetes erecta).</title>
        <authorList>
            <person name="Jiang F."/>
            <person name="Yuan L."/>
            <person name="Wang S."/>
            <person name="Wang H."/>
            <person name="Xu D."/>
            <person name="Wang A."/>
            <person name="Fan W."/>
        </authorList>
    </citation>
    <scope>NUCLEOTIDE SEQUENCE</scope>
    <source>
        <strain evidence="4">WSJ</strain>
        <tissue evidence="4">Leaf</tissue>
    </source>
</reference>
<feature type="domain" description="TIR" evidence="2">
    <location>
        <begin position="146"/>
        <end position="319"/>
    </location>
</feature>
<dbReference type="SUPFAM" id="SSF52200">
    <property type="entry name" value="Toll/Interleukin receptor TIR domain"/>
    <property type="match status" value="1"/>
</dbReference>
<dbReference type="InterPro" id="IPR035897">
    <property type="entry name" value="Toll_tir_struct_dom_sf"/>
</dbReference>
<dbReference type="PANTHER" id="PTHR32009">
    <property type="entry name" value="TMV RESISTANCE PROTEIN N-LIKE"/>
    <property type="match status" value="1"/>
</dbReference>
<sequence>MLLSYLPHLISVNDIDLLYRTMLLENFRLTRVTKYKDKREFLINLVNIHWGRRTLDEIIYANLRNQINPGSLLTFSAIAYQCLKSANERPTMKKVVEQLQKALDNQLASSDSWSDDNDFFTHHHGPSAGSLGSSSQTIPAFSSQSWNYDVYISYTNKDCRVNFLDDLNRALVRRLILTYQGRGKSKSIDKSHMKAIKKSRIAIIILSPSYVDSASNLDELELIIKNSDERGQIIVPIFYHINPSDARSNYYNNVFTWHGLHNDNNKVESWRKALVEAASLSGLDVPYGLSLTLTVLSKSKRPTVKKLVQQLQKALDIQLEQGGSLADIDNFAAHVDEQSSAGY</sequence>
<comment type="caution">
    <text evidence="4">The sequence shown here is derived from an EMBL/GenBank/DDBJ whole genome shotgun (WGS) entry which is preliminary data.</text>
</comment>
<keyword evidence="5" id="KW-1185">Reference proteome</keyword>
<keyword evidence="1" id="KW-0520">NAD</keyword>
<dbReference type="GO" id="GO:0007165">
    <property type="term" value="P:signal transduction"/>
    <property type="evidence" value="ECO:0007669"/>
    <property type="project" value="InterPro"/>
</dbReference>
<proteinExistence type="predicted"/>
<evidence type="ECO:0000259" key="2">
    <source>
        <dbReference type="PROSITE" id="PS50104"/>
    </source>
</evidence>
<dbReference type="Gene3D" id="1.10.510.10">
    <property type="entry name" value="Transferase(Phosphotransferase) domain 1"/>
    <property type="match status" value="1"/>
</dbReference>
<gene>
    <name evidence="3" type="ORF">QVD17_31771</name>
    <name evidence="4" type="ORF">QVD17_31772</name>
</gene>
<dbReference type="EMBL" id="JAUHHV010000008">
    <property type="protein sequence ID" value="KAK1415984.1"/>
    <property type="molecule type" value="Genomic_DNA"/>
</dbReference>
<protein>
    <recommendedName>
        <fullName evidence="2">TIR domain-containing protein</fullName>
    </recommendedName>
</protein>
<dbReference type="Proteomes" id="UP001229421">
    <property type="component" value="Unassembled WGS sequence"/>
</dbReference>
<dbReference type="EMBL" id="JAUHHV010000008">
    <property type="protein sequence ID" value="KAK1415983.1"/>
    <property type="molecule type" value="Genomic_DNA"/>
</dbReference>
<dbReference type="PANTHER" id="PTHR32009:SF109">
    <property type="entry name" value="TOLL-INTERLEUKIN-RESISTANCE (TIR) DOMAIN FAMILY PROTEIN"/>
    <property type="match status" value="1"/>
</dbReference>
<dbReference type="Gene3D" id="3.40.50.10140">
    <property type="entry name" value="Toll/interleukin-1 receptor homology (TIR) domain"/>
    <property type="match status" value="1"/>
</dbReference>
<evidence type="ECO:0000313" key="4">
    <source>
        <dbReference type="EMBL" id="KAK1415984.1"/>
    </source>
</evidence>
<dbReference type="Pfam" id="PF01582">
    <property type="entry name" value="TIR"/>
    <property type="match status" value="1"/>
</dbReference>
<dbReference type="SMART" id="SM00255">
    <property type="entry name" value="TIR"/>
    <property type="match status" value="1"/>
</dbReference>
<organism evidence="4 5">
    <name type="scientific">Tagetes erecta</name>
    <name type="common">African marigold</name>
    <dbReference type="NCBI Taxonomy" id="13708"/>
    <lineage>
        <taxon>Eukaryota</taxon>
        <taxon>Viridiplantae</taxon>
        <taxon>Streptophyta</taxon>
        <taxon>Embryophyta</taxon>
        <taxon>Tracheophyta</taxon>
        <taxon>Spermatophyta</taxon>
        <taxon>Magnoliopsida</taxon>
        <taxon>eudicotyledons</taxon>
        <taxon>Gunneridae</taxon>
        <taxon>Pentapetalae</taxon>
        <taxon>asterids</taxon>
        <taxon>campanulids</taxon>
        <taxon>Asterales</taxon>
        <taxon>Asteraceae</taxon>
        <taxon>Asteroideae</taxon>
        <taxon>Heliantheae alliance</taxon>
        <taxon>Tageteae</taxon>
        <taxon>Tagetes</taxon>
    </lineage>
</organism>
<name>A0AAD8NNV9_TARER</name>
<evidence type="ECO:0000313" key="5">
    <source>
        <dbReference type="Proteomes" id="UP001229421"/>
    </source>
</evidence>
<dbReference type="AlphaFoldDB" id="A0AAD8NNV9"/>
<evidence type="ECO:0000313" key="3">
    <source>
        <dbReference type="EMBL" id="KAK1415983.1"/>
    </source>
</evidence>
<evidence type="ECO:0000256" key="1">
    <source>
        <dbReference type="ARBA" id="ARBA00023027"/>
    </source>
</evidence>
<dbReference type="PROSITE" id="PS50104">
    <property type="entry name" value="TIR"/>
    <property type="match status" value="1"/>
</dbReference>
<accession>A0AAD8NNV9</accession>